<evidence type="ECO:0000313" key="2">
    <source>
        <dbReference type="EMBL" id="CAE6396481.1"/>
    </source>
</evidence>
<feature type="region of interest" description="Disordered" evidence="1">
    <location>
        <begin position="53"/>
        <end position="96"/>
    </location>
</feature>
<reference evidence="2" key="1">
    <citation type="submission" date="2021-01" db="EMBL/GenBank/DDBJ databases">
        <authorList>
            <person name="Kaushik A."/>
        </authorList>
    </citation>
    <scope>NUCLEOTIDE SEQUENCE</scope>
    <source>
        <strain evidence="2">AG2-2IIIB</strain>
    </source>
</reference>
<evidence type="ECO:0000256" key="1">
    <source>
        <dbReference type="SAM" id="MobiDB-lite"/>
    </source>
</evidence>
<sequence length="96" mass="10687">MFPISIPPMLEIWGQCQSRACPSIASPQSVPGLDSVEFWSRSRILARKTKSAVRSISSKSWTNPKLSSGPRNLSRPKNQTAGRRHSSRPGRVKTRN</sequence>
<feature type="compositionally biased region" description="Basic residues" evidence="1">
    <location>
        <begin position="82"/>
        <end position="96"/>
    </location>
</feature>
<evidence type="ECO:0000313" key="3">
    <source>
        <dbReference type="Proteomes" id="UP000663843"/>
    </source>
</evidence>
<comment type="caution">
    <text evidence="2">The sequence shown here is derived from an EMBL/GenBank/DDBJ whole genome shotgun (WGS) entry which is preliminary data.</text>
</comment>
<accession>A0A8H2WNC9</accession>
<dbReference type="AlphaFoldDB" id="A0A8H2WNC9"/>
<dbReference type="EMBL" id="CAJMWT010001372">
    <property type="protein sequence ID" value="CAE6396481.1"/>
    <property type="molecule type" value="Genomic_DNA"/>
</dbReference>
<proteinExistence type="predicted"/>
<gene>
    <name evidence="2" type="ORF">RDB_LOCUS33485</name>
</gene>
<name>A0A8H2WNC9_9AGAM</name>
<protein>
    <submittedName>
        <fullName evidence="2">Uncharacterized protein</fullName>
    </submittedName>
</protein>
<organism evidence="2 3">
    <name type="scientific">Rhizoctonia solani</name>
    <dbReference type="NCBI Taxonomy" id="456999"/>
    <lineage>
        <taxon>Eukaryota</taxon>
        <taxon>Fungi</taxon>
        <taxon>Dikarya</taxon>
        <taxon>Basidiomycota</taxon>
        <taxon>Agaricomycotina</taxon>
        <taxon>Agaricomycetes</taxon>
        <taxon>Cantharellales</taxon>
        <taxon>Ceratobasidiaceae</taxon>
        <taxon>Rhizoctonia</taxon>
    </lineage>
</organism>
<feature type="compositionally biased region" description="Polar residues" evidence="1">
    <location>
        <begin position="53"/>
        <end position="81"/>
    </location>
</feature>
<dbReference type="Proteomes" id="UP000663843">
    <property type="component" value="Unassembled WGS sequence"/>
</dbReference>